<dbReference type="STRING" id="1089553.Tph_c08300"/>
<proteinExistence type="predicted"/>
<dbReference type="AlphaFoldDB" id="K4LGF6"/>
<dbReference type="Proteomes" id="UP000000467">
    <property type="component" value="Chromosome"/>
</dbReference>
<accession>K4LGF6</accession>
<evidence type="ECO:0000313" key="1">
    <source>
        <dbReference type="EMBL" id="AFV11060.1"/>
    </source>
</evidence>
<evidence type="ECO:0000313" key="2">
    <source>
        <dbReference type="Proteomes" id="UP000000467"/>
    </source>
</evidence>
<dbReference type="KEGG" id="tpz:Tph_c08300"/>
<gene>
    <name evidence="1" type="ordered locus">Tph_c08300</name>
</gene>
<dbReference type="EMBL" id="CP003732">
    <property type="protein sequence ID" value="AFV11060.1"/>
    <property type="molecule type" value="Genomic_DNA"/>
</dbReference>
<sequence>MQSGEANGVEPRIREALLKAAPEGRITCPAARELAASLGVEPRVIGDACNRLKIKIKNCALGCF</sequence>
<name>K4LGF6_THEPS</name>
<dbReference type="OrthoDB" id="9802573at2"/>
<dbReference type="RefSeq" id="WP_015049941.1">
    <property type="nucleotide sequence ID" value="NC_018870.1"/>
</dbReference>
<organism evidence="1 2">
    <name type="scientific">Thermacetogenium phaeum (strain ATCC BAA-254 / DSM 26808 / PB)</name>
    <dbReference type="NCBI Taxonomy" id="1089553"/>
    <lineage>
        <taxon>Bacteria</taxon>
        <taxon>Bacillati</taxon>
        <taxon>Bacillota</taxon>
        <taxon>Clostridia</taxon>
        <taxon>Thermoanaerobacterales</taxon>
        <taxon>Thermoanaerobacteraceae</taxon>
        <taxon>Thermacetogenium</taxon>
    </lineage>
</organism>
<protein>
    <submittedName>
        <fullName evidence="1">Uncharacterized protein</fullName>
    </submittedName>
</protein>
<reference evidence="1 2" key="1">
    <citation type="journal article" date="2012" name="BMC Genomics">
        <title>Genome-guided analysis of physiological and morphological traits of the fermentative acetate oxidizer Thermacetogenium phaeum.</title>
        <authorList>
            <person name="Oehler D."/>
            <person name="Poehlein A."/>
            <person name="Leimbach A."/>
            <person name="Muller N."/>
            <person name="Daniel R."/>
            <person name="Gottschalk G."/>
            <person name="Schink B."/>
        </authorList>
    </citation>
    <scope>NUCLEOTIDE SEQUENCE [LARGE SCALE GENOMIC DNA]</scope>
    <source>
        <strain evidence="2">ATCC BAA-254 / DSM 26808 / PB</strain>
    </source>
</reference>
<keyword evidence="2" id="KW-1185">Reference proteome</keyword>
<dbReference type="eggNOG" id="ENOG5033GJ4">
    <property type="taxonomic scope" value="Bacteria"/>
</dbReference>
<dbReference type="HOGENOM" id="CLU_198707_1_0_9"/>